<proteinExistence type="inferred from homology"/>
<comment type="similarity">
    <text evidence="2 8">Belongs to the Mediator complex subunit 4 family.</text>
</comment>
<keyword evidence="12" id="KW-1185">Reference proteome</keyword>
<keyword evidence="6 8" id="KW-0539">Nucleus</keyword>
<dbReference type="STRING" id="329046.A0A1Y2BZ41"/>
<feature type="region of interest" description="Disordered" evidence="10">
    <location>
        <begin position="191"/>
        <end position="210"/>
    </location>
</feature>
<dbReference type="GO" id="GO:0003712">
    <property type="term" value="F:transcription coregulator activity"/>
    <property type="evidence" value="ECO:0007669"/>
    <property type="project" value="InterPro"/>
</dbReference>
<evidence type="ECO:0000256" key="4">
    <source>
        <dbReference type="ARBA" id="ARBA00023015"/>
    </source>
</evidence>
<evidence type="ECO:0000256" key="2">
    <source>
        <dbReference type="ARBA" id="ARBA00009626"/>
    </source>
</evidence>
<evidence type="ECO:0000256" key="7">
    <source>
        <dbReference type="ARBA" id="ARBA00031257"/>
    </source>
</evidence>
<evidence type="ECO:0000256" key="6">
    <source>
        <dbReference type="ARBA" id="ARBA00023242"/>
    </source>
</evidence>
<dbReference type="GO" id="GO:0016592">
    <property type="term" value="C:mediator complex"/>
    <property type="evidence" value="ECO:0007669"/>
    <property type="project" value="InterPro"/>
</dbReference>
<evidence type="ECO:0000256" key="10">
    <source>
        <dbReference type="SAM" id="MobiDB-lite"/>
    </source>
</evidence>
<feature type="compositionally biased region" description="Acidic residues" evidence="10">
    <location>
        <begin position="198"/>
        <end position="210"/>
    </location>
</feature>
<comment type="function">
    <text evidence="8">Component of the Mediator complex, a coactivator involved in the regulated transcription of nearly all RNA polymerase II-dependent genes. Mediator functions as a bridge to convey information from gene-specific regulatory proteins to the basal RNA polymerase II transcription machinery. Mediator is recruited to promoters by direct interactions with regulatory proteins and serves as a scaffold for the assembly of a functional preinitiation complex with RNA polymerase II and the general transcription factors.</text>
</comment>
<evidence type="ECO:0000256" key="8">
    <source>
        <dbReference type="RuleBase" id="RU364141"/>
    </source>
</evidence>
<dbReference type="Proteomes" id="UP000193642">
    <property type="component" value="Unassembled WGS sequence"/>
</dbReference>
<reference evidence="11 12" key="1">
    <citation type="submission" date="2016-07" db="EMBL/GenBank/DDBJ databases">
        <title>Pervasive Adenine N6-methylation of Active Genes in Fungi.</title>
        <authorList>
            <consortium name="DOE Joint Genome Institute"/>
            <person name="Mondo S.J."/>
            <person name="Dannebaum R.O."/>
            <person name="Kuo R.C."/>
            <person name="Labutti K."/>
            <person name="Haridas S."/>
            <person name="Kuo A."/>
            <person name="Salamov A."/>
            <person name="Ahrendt S.R."/>
            <person name="Lipzen A."/>
            <person name="Sullivan W."/>
            <person name="Andreopoulos W.B."/>
            <person name="Clum A."/>
            <person name="Lindquist E."/>
            <person name="Daum C."/>
            <person name="Ramamoorthy G.K."/>
            <person name="Gryganskyi A."/>
            <person name="Culley D."/>
            <person name="Magnuson J.K."/>
            <person name="James T.Y."/>
            <person name="O'Malley M.A."/>
            <person name="Stajich J.E."/>
            <person name="Spatafora J.W."/>
            <person name="Visel A."/>
            <person name="Grigoriev I.V."/>
        </authorList>
    </citation>
    <scope>NUCLEOTIDE SEQUENCE [LARGE SCALE GENOMIC DNA]</scope>
    <source>
        <strain evidence="11 12">JEL800</strain>
    </source>
</reference>
<name>A0A1Y2BZ41_9FUNG</name>
<dbReference type="InterPro" id="IPR019258">
    <property type="entry name" value="Mediator_Med4"/>
</dbReference>
<dbReference type="PANTHER" id="PTHR13208:SF2">
    <property type="entry name" value="MEDIATOR OF RNA POLYMERASE II TRANSCRIPTION SUBUNIT 4"/>
    <property type="match status" value="1"/>
</dbReference>
<organism evidence="11 12">
    <name type="scientific">Rhizoclosmatium globosum</name>
    <dbReference type="NCBI Taxonomy" id="329046"/>
    <lineage>
        <taxon>Eukaryota</taxon>
        <taxon>Fungi</taxon>
        <taxon>Fungi incertae sedis</taxon>
        <taxon>Chytridiomycota</taxon>
        <taxon>Chytridiomycota incertae sedis</taxon>
        <taxon>Chytridiomycetes</taxon>
        <taxon>Chytridiales</taxon>
        <taxon>Chytriomycetaceae</taxon>
        <taxon>Rhizoclosmatium</taxon>
    </lineage>
</organism>
<keyword evidence="4 8" id="KW-0805">Transcription regulation</keyword>
<keyword evidence="5 8" id="KW-0804">Transcription</keyword>
<evidence type="ECO:0000313" key="11">
    <source>
        <dbReference type="EMBL" id="ORY39996.1"/>
    </source>
</evidence>
<dbReference type="AlphaFoldDB" id="A0A1Y2BZ41"/>
<protein>
    <recommendedName>
        <fullName evidence="3 8">Mediator of RNA polymerase II transcription subunit 4</fullName>
    </recommendedName>
    <alternativeName>
        <fullName evidence="7 8">Mediator complex subunit 4</fullName>
    </alternativeName>
</protein>
<comment type="caution">
    <text evidence="11">The sequence shown here is derived from an EMBL/GenBank/DDBJ whole genome shotgun (WGS) entry which is preliminary data.</text>
</comment>
<keyword evidence="8" id="KW-0010">Activator</keyword>
<dbReference type="Pfam" id="PF10018">
    <property type="entry name" value="Med4"/>
    <property type="match status" value="1"/>
</dbReference>
<evidence type="ECO:0000313" key="12">
    <source>
        <dbReference type="Proteomes" id="UP000193642"/>
    </source>
</evidence>
<dbReference type="PANTHER" id="PTHR13208">
    <property type="entry name" value="MEDIATOR OF RNA POLYMERASE II TRANSCRIPTION SUBUNIT 4"/>
    <property type="match status" value="1"/>
</dbReference>
<sequence length="210" mass="23503">MTIDYPSVIAALDTLAELSTCADSEDTSSRATEAITSLVHHQRTFLSFATSSLAPHQLRQRQLAAKEEEVAKEQARIQRLVDHLRSEQKRLEDVLAKAQAARLAKNNANNNMDNARIINYARRLAKFTSPPTNPNIPNINPPIPQDAHMKKSMLFAAHAVLAEATEDAAANDDEMDQTDDVFETDILEKLTRQAQPIEQEEEDNELNFDL</sequence>
<keyword evidence="9" id="KW-0175">Coiled coil</keyword>
<comment type="subunit">
    <text evidence="8">Component of the Mediator complex.</text>
</comment>
<evidence type="ECO:0000256" key="5">
    <source>
        <dbReference type="ARBA" id="ARBA00023163"/>
    </source>
</evidence>
<gene>
    <name evidence="8" type="primary">MED4</name>
    <name evidence="11" type="ORF">BCR33DRAFT_853105</name>
</gene>
<accession>A0A1Y2BZ41</accession>
<comment type="subcellular location">
    <subcellularLocation>
        <location evidence="1 8">Nucleus</location>
    </subcellularLocation>
</comment>
<evidence type="ECO:0000256" key="9">
    <source>
        <dbReference type="SAM" id="Coils"/>
    </source>
</evidence>
<evidence type="ECO:0000256" key="1">
    <source>
        <dbReference type="ARBA" id="ARBA00004123"/>
    </source>
</evidence>
<feature type="coiled-coil region" evidence="9">
    <location>
        <begin position="63"/>
        <end position="111"/>
    </location>
</feature>
<dbReference type="EMBL" id="MCGO01000037">
    <property type="protein sequence ID" value="ORY39996.1"/>
    <property type="molecule type" value="Genomic_DNA"/>
</dbReference>
<dbReference type="GO" id="GO:0006357">
    <property type="term" value="P:regulation of transcription by RNA polymerase II"/>
    <property type="evidence" value="ECO:0007669"/>
    <property type="project" value="InterPro"/>
</dbReference>
<dbReference type="GO" id="GO:0070847">
    <property type="term" value="C:core mediator complex"/>
    <property type="evidence" value="ECO:0007669"/>
    <property type="project" value="TreeGrafter"/>
</dbReference>
<evidence type="ECO:0000256" key="3">
    <source>
        <dbReference type="ARBA" id="ARBA00020629"/>
    </source>
</evidence>